<name>A0A3G9JXC3_9ACTN</name>
<dbReference type="Pfam" id="PF04471">
    <property type="entry name" value="Mrr_cat"/>
    <property type="match status" value="1"/>
</dbReference>
<dbReference type="KEGG" id="pcat:Pcatena_06650"/>
<dbReference type="RefSeq" id="WP_198433413.1">
    <property type="nucleotide sequence ID" value="NZ_AP019367.1"/>
</dbReference>
<sequence>MGAWMIRAGRGGAYAADWLARGVIGIGWDFGGADIAAMGREQIREAYASAHPSESKQRVAANVGQVYRFAHSMAQGSTVVMYDPAERLYHMGEVSGPCVAADEPDAVTYTRHVRWGRTAPRDALAPESRNSLGGIQTIFSVSDAVMADLESASGGRPAYEAATPEDGAASDEESLAATYDNGIELIKDRVGQLDWEDMERLVAGLLRAMGYCARVMPKGPDGGRDVVASPDALGLESPRIVAEVKHRKGAMGAPAVRSFIGGLRAGDRGLYVSTGGFTKEARYEADRANVPVRLLDLDAFVRHYVEVYDRADDDTRSILPLTRIWWPA</sequence>
<evidence type="ECO:0000313" key="2">
    <source>
        <dbReference type="EMBL" id="BBH50078.1"/>
    </source>
</evidence>
<keyword evidence="2" id="KW-0255">Endonuclease</keyword>
<dbReference type="Gene3D" id="3.40.1350.10">
    <property type="match status" value="1"/>
</dbReference>
<evidence type="ECO:0000313" key="3">
    <source>
        <dbReference type="Proteomes" id="UP000273154"/>
    </source>
</evidence>
<dbReference type="InterPro" id="IPR052906">
    <property type="entry name" value="Type_IV_Methyl-Rstrct_Enzyme"/>
</dbReference>
<dbReference type="SUPFAM" id="SSF52980">
    <property type="entry name" value="Restriction endonuclease-like"/>
    <property type="match status" value="1"/>
</dbReference>
<dbReference type="EMBL" id="AP019367">
    <property type="protein sequence ID" value="BBH50078.1"/>
    <property type="molecule type" value="Genomic_DNA"/>
</dbReference>
<protein>
    <submittedName>
        <fullName evidence="2">Restriction endonuclease</fullName>
    </submittedName>
</protein>
<dbReference type="InterPro" id="IPR007560">
    <property type="entry name" value="Restrct_endonuc_IV_Mrr"/>
</dbReference>
<dbReference type="AlphaFoldDB" id="A0A3G9JXC3"/>
<dbReference type="PANTHER" id="PTHR30015">
    <property type="entry name" value="MRR RESTRICTION SYSTEM PROTEIN"/>
    <property type="match status" value="1"/>
</dbReference>
<proteinExistence type="predicted"/>
<dbReference type="PANTHER" id="PTHR30015:SF7">
    <property type="entry name" value="TYPE IV METHYL-DIRECTED RESTRICTION ENZYME ECOKMRR"/>
    <property type="match status" value="1"/>
</dbReference>
<reference evidence="3" key="1">
    <citation type="submission" date="2018-11" db="EMBL/GenBank/DDBJ databases">
        <title>Comparative genomics of Parolsenella catena and Libanicoccus massiliensis: Reclassification of Libanicoccus massiliensis as Parolsenella massiliensis comb. nov.</title>
        <authorList>
            <person name="Sakamoto M."/>
            <person name="Ikeyama N."/>
            <person name="Murakami T."/>
            <person name="Mori H."/>
            <person name="Yuki M."/>
            <person name="Ohkuma M."/>
        </authorList>
    </citation>
    <scope>NUCLEOTIDE SEQUENCE [LARGE SCALE GENOMIC DNA]</scope>
    <source>
        <strain evidence="3">JCM 31932</strain>
    </source>
</reference>
<dbReference type="Proteomes" id="UP000273154">
    <property type="component" value="Chromosome"/>
</dbReference>
<feature type="domain" description="Restriction endonuclease type IV Mrr" evidence="1">
    <location>
        <begin position="192"/>
        <end position="302"/>
    </location>
</feature>
<organism evidence="2 3">
    <name type="scientific">Parolsenella catena</name>
    <dbReference type="NCBI Taxonomy" id="2003188"/>
    <lineage>
        <taxon>Bacteria</taxon>
        <taxon>Bacillati</taxon>
        <taxon>Actinomycetota</taxon>
        <taxon>Coriobacteriia</taxon>
        <taxon>Coriobacteriales</taxon>
        <taxon>Atopobiaceae</taxon>
        <taxon>Parolsenella</taxon>
    </lineage>
</organism>
<accession>A0A3G9JXC3</accession>
<dbReference type="GO" id="GO:0015666">
    <property type="term" value="F:restriction endodeoxyribonuclease activity"/>
    <property type="evidence" value="ECO:0007669"/>
    <property type="project" value="TreeGrafter"/>
</dbReference>
<dbReference type="GO" id="GO:0009307">
    <property type="term" value="P:DNA restriction-modification system"/>
    <property type="evidence" value="ECO:0007669"/>
    <property type="project" value="InterPro"/>
</dbReference>
<keyword evidence="3" id="KW-1185">Reference proteome</keyword>
<dbReference type="REBASE" id="310642">
    <property type="entry name" value="Pca31932MrrP"/>
</dbReference>
<dbReference type="InterPro" id="IPR016984">
    <property type="entry name" value="UCP031853"/>
</dbReference>
<dbReference type="GO" id="GO:0043590">
    <property type="term" value="C:bacterial nucleoid"/>
    <property type="evidence" value="ECO:0007669"/>
    <property type="project" value="TreeGrafter"/>
</dbReference>
<dbReference type="InterPro" id="IPR011856">
    <property type="entry name" value="tRNA_endonuc-like_dom_sf"/>
</dbReference>
<dbReference type="InterPro" id="IPR011335">
    <property type="entry name" value="Restrct_endonuc-II-like"/>
</dbReference>
<gene>
    <name evidence="2" type="ORF">Pcatena_06650</name>
</gene>
<dbReference type="GO" id="GO:0003677">
    <property type="term" value="F:DNA binding"/>
    <property type="evidence" value="ECO:0007669"/>
    <property type="project" value="InterPro"/>
</dbReference>
<keyword evidence="2" id="KW-0378">Hydrolase</keyword>
<evidence type="ECO:0000259" key="1">
    <source>
        <dbReference type="Pfam" id="PF04471"/>
    </source>
</evidence>
<keyword evidence="2" id="KW-0540">Nuclease</keyword>
<dbReference type="PIRSF" id="PIRSF031853">
    <property type="entry name" value="UPC031853"/>
    <property type="match status" value="1"/>
</dbReference>
<dbReference type="GeneID" id="88848795"/>